<feature type="domain" description="F-box" evidence="2">
    <location>
        <begin position="2"/>
        <end position="40"/>
    </location>
</feature>
<dbReference type="Pfam" id="PF07734">
    <property type="entry name" value="FBA_1"/>
    <property type="match status" value="1"/>
</dbReference>
<feature type="domain" description="F-box associated beta-propeller type 1" evidence="3">
    <location>
        <begin position="88"/>
        <end position="255"/>
    </location>
</feature>
<dbReference type="PANTHER" id="PTHR31672">
    <property type="entry name" value="BNACNNG10540D PROTEIN"/>
    <property type="match status" value="1"/>
</dbReference>
<protein>
    <submittedName>
        <fullName evidence="5">LOW QUALITY PROTEIN: F-box protein At1g20360-like</fullName>
    </submittedName>
</protein>
<evidence type="ECO:0000256" key="1">
    <source>
        <dbReference type="SAM" id="Phobius"/>
    </source>
</evidence>
<keyword evidence="4" id="KW-1185">Reference proteome</keyword>
<accession>A0ABM0Y596</accession>
<keyword evidence="1" id="KW-1133">Transmembrane helix</keyword>
<reference evidence="4" key="1">
    <citation type="journal article" date="2014" name="Nat. Commun.">
        <title>The emerging biofuel crop Camelina sativa retains a highly undifferentiated hexaploid genome structure.</title>
        <authorList>
            <person name="Kagale S."/>
            <person name="Koh C."/>
            <person name="Nixon J."/>
            <person name="Bollina V."/>
            <person name="Clarke W.E."/>
            <person name="Tuteja R."/>
            <person name="Spillane C."/>
            <person name="Robinson S.J."/>
            <person name="Links M.G."/>
            <person name="Clarke C."/>
            <person name="Higgins E.E."/>
            <person name="Huebert T."/>
            <person name="Sharpe A.G."/>
            <person name="Parkin I.A."/>
        </authorList>
    </citation>
    <scope>NUCLEOTIDE SEQUENCE [LARGE SCALE GENOMIC DNA]</scope>
    <source>
        <strain evidence="4">cv. DH55</strain>
    </source>
</reference>
<keyword evidence="1" id="KW-0812">Transmembrane</keyword>
<proteinExistence type="predicted"/>
<name>A0ABM0Y596_CAMSA</name>
<evidence type="ECO:0000259" key="2">
    <source>
        <dbReference type="Pfam" id="PF00646"/>
    </source>
</evidence>
<sequence length="327" mass="36938">MNSLPLHLLDDILFRLEPKSVALMRCTSSSINSHICEDPVFETEYFSRFGSSLYNLSAATGASEVFCHPLVSSCKSMSLGKRTFGSYSFKCFILGSCSGLLLLYIDGLFVVNPLTKEFRFLDCSGSKFIPTLFYGLGGGGLCFLYKYAFESMCVGFAVDGIRTNKRFKIVCILEMQTRYEFEISDGDSWRLSKTSITAGSKSDLMKRTKPVYLHGTLHWLRKDGSIIAFDPETEQARFIPSTFHPETEQARIIPSTFHHELSDMELLFAADDKTNRLTLIVGTKKTISVYILLENSKWIFVRQFKNVTLKTSIRDAGTWFCTMAIIL</sequence>
<dbReference type="PANTHER" id="PTHR31672:SF13">
    <property type="entry name" value="F-BOX PROTEIN CPR30-LIKE"/>
    <property type="match status" value="1"/>
</dbReference>
<dbReference type="SUPFAM" id="SSF81383">
    <property type="entry name" value="F-box domain"/>
    <property type="match status" value="1"/>
</dbReference>
<dbReference type="InterPro" id="IPR036047">
    <property type="entry name" value="F-box-like_dom_sf"/>
</dbReference>
<dbReference type="InterPro" id="IPR050796">
    <property type="entry name" value="SCF_F-box_component"/>
</dbReference>
<evidence type="ECO:0000313" key="5">
    <source>
        <dbReference type="RefSeq" id="XP_010495741.1"/>
    </source>
</evidence>
<dbReference type="RefSeq" id="XP_010495741.1">
    <property type="nucleotide sequence ID" value="XM_010497439.2"/>
</dbReference>
<keyword evidence="1" id="KW-0472">Membrane</keyword>
<dbReference type="Pfam" id="PF00646">
    <property type="entry name" value="F-box"/>
    <property type="match status" value="1"/>
</dbReference>
<dbReference type="GeneID" id="104772882"/>
<evidence type="ECO:0000259" key="3">
    <source>
        <dbReference type="Pfam" id="PF07734"/>
    </source>
</evidence>
<organism evidence="4 5">
    <name type="scientific">Camelina sativa</name>
    <name type="common">False flax</name>
    <name type="synonym">Myagrum sativum</name>
    <dbReference type="NCBI Taxonomy" id="90675"/>
    <lineage>
        <taxon>Eukaryota</taxon>
        <taxon>Viridiplantae</taxon>
        <taxon>Streptophyta</taxon>
        <taxon>Embryophyta</taxon>
        <taxon>Tracheophyta</taxon>
        <taxon>Spermatophyta</taxon>
        <taxon>Magnoliopsida</taxon>
        <taxon>eudicotyledons</taxon>
        <taxon>Gunneridae</taxon>
        <taxon>Pentapetalae</taxon>
        <taxon>rosids</taxon>
        <taxon>malvids</taxon>
        <taxon>Brassicales</taxon>
        <taxon>Brassicaceae</taxon>
        <taxon>Camelineae</taxon>
        <taxon>Camelina</taxon>
    </lineage>
</organism>
<feature type="transmembrane region" description="Helical" evidence="1">
    <location>
        <begin position="91"/>
        <end position="111"/>
    </location>
</feature>
<evidence type="ECO:0000313" key="4">
    <source>
        <dbReference type="Proteomes" id="UP000694864"/>
    </source>
</evidence>
<dbReference type="Proteomes" id="UP000694864">
    <property type="component" value="Chromosome 20"/>
</dbReference>
<dbReference type="InterPro" id="IPR001810">
    <property type="entry name" value="F-box_dom"/>
</dbReference>
<feature type="transmembrane region" description="Helical" evidence="1">
    <location>
        <begin position="131"/>
        <end position="158"/>
    </location>
</feature>
<dbReference type="InterPro" id="IPR006527">
    <property type="entry name" value="F-box-assoc_dom_typ1"/>
</dbReference>
<gene>
    <name evidence="5" type="primary">LOC104772882</name>
</gene>
<reference evidence="5" key="2">
    <citation type="submission" date="2025-08" db="UniProtKB">
        <authorList>
            <consortium name="RefSeq"/>
        </authorList>
    </citation>
    <scope>IDENTIFICATION</scope>
    <source>
        <tissue evidence="5">Leaf</tissue>
    </source>
</reference>